<feature type="region of interest" description="Disordered" evidence="1">
    <location>
        <begin position="144"/>
        <end position="164"/>
    </location>
</feature>
<evidence type="ECO:0000313" key="4">
    <source>
        <dbReference type="Proteomes" id="UP001274321"/>
    </source>
</evidence>
<feature type="compositionally biased region" description="Low complexity" evidence="1">
    <location>
        <begin position="146"/>
        <end position="157"/>
    </location>
</feature>
<sequence>MADYYPLLSRAVSGLDPNTSESRREVYERARAAIVKQLRSYDPPLSESDITRERLALEDAVRKVESDQRVAPAATEARVPVRPSLSPRPSAAAAPSVPPVNRGGMPAAVAASAGAVAASEQMSAAQAAQPVAAAYHEDALPAPDAVVPRPRINPPRVQAGRRGERPDAYLADEGLPANRSRWPAIAAVAAVLLLAALGAWAYFARDQLQASLGSQPAENVAPTQLDPKIEDRIGQSADAPADAAPDASQTALIPDTTAAAPGAASAPPSEAPAETAPSAASLVAQRAILYEETPDQKGGTAFQGSIVWRVERAANNPAETVLRGDVTIPEREISVGLLIQRNTDATLPASHTIDVQFTLPGDFPNGGIGSVPGILFKPSEEVGGAALSGLSVKVTTNFFLIGLSAAPRDVAENLKAMGERAWIDLPLLYDNGRRAVLTMEKGVPGERAFEEALAAWSSQAPVAGGAAQPGVPTPR</sequence>
<evidence type="ECO:0000256" key="2">
    <source>
        <dbReference type="SAM" id="Phobius"/>
    </source>
</evidence>
<feature type="compositionally biased region" description="Low complexity" evidence="1">
    <location>
        <begin position="78"/>
        <end position="99"/>
    </location>
</feature>
<accession>A0ABU4RRI9</accession>
<reference evidence="3 4" key="1">
    <citation type="submission" date="2023-11" db="EMBL/GenBank/DDBJ databases">
        <authorList>
            <person name="Bao R."/>
        </authorList>
    </citation>
    <scope>NUCLEOTIDE SEQUENCE [LARGE SCALE GENOMIC DNA]</scope>
    <source>
        <strain evidence="3 4">PJ23</strain>
    </source>
</reference>
<organism evidence="3 4">
    <name type="scientific">Terrihabitans rhizophilus</name>
    <dbReference type="NCBI Taxonomy" id="3092662"/>
    <lineage>
        <taxon>Bacteria</taxon>
        <taxon>Pseudomonadati</taxon>
        <taxon>Pseudomonadota</taxon>
        <taxon>Alphaproteobacteria</taxon>
        <taxon>Hyphomicrobiales</taxon>
        <taxon>Terrihabitans</taxon>
    </lineage>
</organism>
<protein>
    <recommendedName>
        <fullName evidence="5">Histidine kinase</fullName>
    </recommendedName>
</protein>
<evidence type="ECO:0000256" key="1">
    <source>
        <dbReference type="SAM" id="MobiDB-lite"/>
    </source>
</evidence>
<feature type="region of interest" description="Disordered" evidence="1">
    <location>
        <begin position="258"/>
        <end position="278"/>
    </location>
</feature>
<name>A0ABU4RRI9_9HYPH</name>
<feature type="transmembrane region" description="Helical" evidence="2">
    <location>
        <begin position="184"/>
        <end position="203"/>
    </location>
</feature>
<dbReference type="RefSeq" id="WP_319845601.1">
    <property type="nucleotide sequence ID" value="NZ_JAXAFJ010000012.1"/>
</dbReference>
<evidence type="ECO:0000313" key="3">
    <source>
        <dbReference type="EMBL" id="MDX6807464.1"/>
    </source>
</evidence>
<keyword evidence="4" id="KW-1185">Reference proteome</keyword>
<dbReference type="Proteomes" id="UP001274321">
    <property type="component" value="Unassembled WGS sequence"/>
</dbReference>
<evidence type="ECO:0008006" key="5">
    <source>
        <dbReference type="Google" id="ProtNLM"/>
    </source>
</evidence>
<gene>
    <name evidence="3" type="ORF">SCD90_15465</name>
</gene>
<keyword evidence="2" id="KW-0472">Membrane</keyword>
<keyword evidence="2" id="KW-1133">Transmembrane helix</keyword>
<comment type="caution">
    <text evidence="3">The sequence shown here is derived from an EMBL/GenBank/DDBJ whole genome shotgun (WGS) entry which is preliminary data.</text>
</comment>
<feature type="region of interest" description="Disordered" evidence="1">
    <location>
        <begin position="67"/>
        <end position="99"/>
    </location>
</feature>
<dbReference type="EMBL" id="JAXAFJ010000012">
    <property type="protein sequence ID" value="MDX6807464.1"/>
    <property type="molecule type" value="Genomic_DNA"/>
</dbReference>
<proteinExistence type="predicted"/>
<keyword evidence="2" id="KW-0812">Transmembrane</keyword>